<dbReference type="EMBL" id="JAUSVL010000001">
    <property type="protein sequence ID" value="MDQ0291693.1"/>
    <property type="molecule type" value="Genomic_DNA"/>
</dbReference>
<reference evidence="3" key="1">
    <citation type="submission" date="2023-07" db="EMBL/GenBank/DDBJ databases">
        <title>Genomic Encyclopedia of Type Strains, Phase IV (KMG-IV): sequencing the most valuable type-strain genomes for metagenomic binning, comparative biology and taxonomic classification.</title>
        <authorList>
            <person name="Goeker M."/>
        </authorList>
    </citation>
    <scope>NUCLEOTIDE SEQUENCE</scope>
    <source>
        <strain evidence="3">DSM 24202</strain>
    </source>
</reference>
<dbReference type="SUPFAM" id="SSF56300">
    <property type="entry name" value="Metallo-dependent phosphatases"/>
    <property type="match status" value="1"/>
</dbReference>
<dbReference type="PANTHER" id="PTHR43143">
    <property type="entry name" value="METALLOPHOSPHOESTERASE, CALCINEURIN SUPERFAMILY"/>
    <property type="match status" value="1"/>
</dbReference>
<dbReference type="PANTHER" id="PTHR43143:SF1">
    <property type="entry name" value="SERINE_THREONINE-PROTEIN PHOSPHATASE CPPED1"/>
    <property type="match status" value="1"/>
</dbReference>
<dbReference type="AlphaFoldDB" id="A0AAE3VJP1"/>
<sequence>MRISFCRRAVALCLSLLFLPLLLLSQQPPAPAPTHLPAPAQQPTPLAWLEHGPWLTYPDVGAVSVGFVTGGGRVGAGVDYRRRSSEDDWQRVWHSRGGQLQNQYPQHLIRLQDLTPGETYEYRIVLVNPAAKQFHDRNFPKEPAFRDPQLTIIAADRFHFTAFGAAADDYVFSLTADLQFSNDMRKRILTSYHERGAMAQSRFNVLLGDALNEINVFERDYVAGVLNHAVGLGATTQPWLFVRGNHEWRGVDAPRWGDFLPAPTGSSFFSFRCGDAYYIVMDSGEDRPAAALTHHFSGNNASEATYMAEQRDWLAEVVTRKEFLNAKYRIVLCHSAPYTHGGKFMVQNLELIIGEQFKGLEPRHRIHLWLAGHTHVYTRSIPCSNDLYAFVAPHRKLFSGNDYVFPVITTDGPGGPGTLDTSCISVAVSADTLSVTSRDEQGAVFDRCDIFPDGRIVDVPDAMTVKRFTYVPLP</sequence>
<dbReference type="InterPro" id="IPR004843">
    <property type="entry name" value="Calcineurin-like_PHP"/>
</dbReference>
<comment type="caution">
    <text evidence="3">The sequence shown here is derived from an EMBL/GenBank/DDBJ whole genome shotgun (WGS) entry which is preliminary data.</text>
</comment>
<keyword evidence="1" id="KW-0732">Signal</keyword>
<evidence type="ECO:0000313" key="3">
    <source>
        <dbReference type="EMBL" id="MDQ0291693.1"/>
    </source>
</evidence>
<dbReference type="Gene3D" id="3.60.21.10">
    <property type="match status" value="1"/>
</dbReference>
<name>A0AAE3VJP1_9BACT</name>
<organism evidence="3 4">
    <name type="scientific">Oligosphaera ethanolica</name>
    <dbReference type="NCBI Taxonomy" id="760260"/>
    <lineage>
        <taxon>Bacteria</taxon>
        <taxon>Pseudomonadati</taxon>
        <taxon>Lentisphaerota</taxon>
        <taxon>Oligosphaeria</taxon>
        <taxon>Oligosphaerales</taxon>
        <taxon>Oligosphaeraceae</taxon>
        <taxon>Oligosphaera</taxon>
    </lineage>
</organism>
<dbReference type="InterPro" id="IPR029052">
    <property type="entry name" value="Metallo-depent_PP-like"/>
</dbReference>
<feature type="domain" description="Calcineurin-like phosphoesterase" evidence="2">
    <location>
        <begin position="200"/>
        <end position="377"/>
    </location>
</feature>
<feature type="chain" id="PRO_5042180348" evidence="1">
    <location>
        <begin position="33"/>
        <end position="474"/>
    </location>
</feature>
<keyword evidence="4" id="KW-1185">Reference proteome</keyword>
<evidence type="ECO:0000259" key="2">
    <source>
        <dbReference type="Pfam" id="PF00149"/>
    </source>
</evidence>
<proteinExistence type="predicted"/>
<dbReference type="RefSeq" id="WP_307264852.1">
    <property type="nucleotide sequence ID" value="NZ_JAUSVL010000001.1"/>
</dbReference>
<protein>
    <submittedName>
        <fullName evidence="3">3',5'-cyclic AMP phosphodiesterase CpdA</fullName>
    </submittedName>
</protein>
<dbReference type="Pfam" id="PF00149">
    <property type="entry name" value="Metallophos"/>
    <property type="match status" value="1"/>
</dbReference>
<evidence type="ECO:0000313" key="4">
    <source>
        <dbReference type="Proteomes" id="UP001238163"/>
    </source>
</evidence>
<feature type="signal peptide" evidence="1">
    <location>
        <begin position="1"/>
        <end position="32"/>
    </location>
</feature>
<accession>A0AAE3VJP1</accession>
<dbReference type="GO" id="GO:0016787">
    <property type="term" value="F:hydrolase activity"/>
    <property type="evidence" value="ECO:0007669"/>
    <property type="project" value="InterPro"/>
</dbReference>
<dbReference type="InterPro" id="IPR051918">
    <property type="entry name" value="STPP_CPPED1"/>
</dbReference>
<evidence type="ECO:0000256" key="1">
    <source>
        <dbReference type="SAM" id="SignalP"/>
    </source>
</evidence>
<gene>
    <name evidence="3" type="ORF">J3R75_003800</name>
</gene>
<dbReference type="Proteomes" id="UP001238163">
    <property type="component" value="Unassembled WGS sequence"/>
</dbReference>